<dbReference type="RefSeq" id="WP_180848324.1">
    <property type="nucleotide sequence ID" value="NZ_CALVCX010000116.1"/>
</dbReference>
<sequence>MKIYIISDSLGVTGNGLVQAAVVQFPNDEFKIERYPLTRTESLLQGILKKGEREQAVIVYTFANSQLAEFAQKFCEDHNMPHIDAMVNLIKTLSEVTHHEPIEEAGINHNMNSKYFDKIKAMEFAVEYDDGKDPSGFLKADIVLLGVSRTSKTPLSLYLANLGYKVANLPLVPKTRIPDEIYRVDPAKIIGLTTTPEVLNKYRRERMIAYGLDPDSNYSSMAQVRDELNNANQLYRKLGCLVINTAQKSIEETATLILESLGEGDN</sequence>
<name>A0A7H9EKA1_9LACO</name>
<evidence type="ECO:0000256" key="4">
    <source>
        <dbReference type="ARBA" id="ARBA00022777"/>
    </source>
</evidence>
<dbReference type="EMBL" id="CP047418">
    <property type="protein sequence ID" value="QLL77991.1"/>
    <property type="molecule type" value="Genomic_DNA"/>
</dbReference>
<dbReference type="InterPro" id="IPR026565">
    <property type="entry name" value="PPDK_reg"/>
</dbReference>
<dbReference type="PANTHER" id="PTHR31756">
    <property type="entry name" value="PYRUVATE, PHOSPHATE DIKINASE REGULATORY PROTEIN 1, CHLOROPLASTIC"/>
    <property type="match status" value="1"/>
</dbReference>
<dbReference type="GO" id="GO:0043531">
    <property type="term" value="F:ADP binding"/>
    <property type="evidence" value="ECO:0007669"/>
    <property type="project" value="UniProtKB-UniRule"/>
</dbReference>
<evidence type="ECO:0000256" key="1">
    <source>
        <dbReference type="ARBA" id="ARBA00022527"/>
    </source>
</evidence>
<evidence type="ECO:0000256" key="5">
    <source>
        <dbReference type="HAMAP-Rule" id="MF_00921"/>
    </source>
</evidence>
<gene>
    <name evidence="6" type="ORF">GTO87_04835</name>
</gene>
<accession>A0A7H9EKA1</accession>
<comment type="function">
    <text evidence="5">Bifunctional serine/threonine kinase and phosphorylase involved in the regulation of the pyruvate, phosphate dikinase (PPDK) by catalyzing its phosphorylation/dephosphorylation.</text>
</comment>
<dbReference type="GO" id="GO:0005524">
    <property type="term" value="F:ATP binding"/>
    <property type="evidence" value="ECO:0007669"/>
    <property type="project" value="InterPro"/>
</dbReference>
<protein>
    <recommendedName>
        <fullName evidence="5">Putative pyruvate, phosphate dikinase regulatory protein</fullName>
        <shortName evidence="5">PPDK regulatory protein</shortName>
        <ecNumber evidence="5">2.7.11.32</ecNumber>
        <ecNumber evidence="5">2.7.4.27</ecNumber>
    </recommendedName>
</protein>
<comment type="catalytic activity">
    <reaction evidence="5">
        <text>N(tele)-phospho-L-histidyl/L-threonyl-[pyruvate, phosphate dikinase] + ADP = N(tele)-phospho-L-histidyl/O-phospho-L-threonyl-[pyruvate, phosphate dikinase] + AMP + H(+)</text>
        <dbReference type="Rhea" id="RHEA:43692"/>
        <dbReference type="Rhea" id="RHEA-COMP:10650"/>
        <dbReference type="Rhea" id="RHEA-COMP:10651"/>
        <dbReference type="ChEBI" id="CHEBI:15378"/>
        <dbReference type="ChEBI" id="CHEBI:30013"/>
        <dbReference type="ChEBI" id="CHEBI:61977"/>
        <dbReference type="ChEBI" id="CHEBI:83586"/>
        <dbReference type="ChEBI" id="CHEBI:456215"/>
        <dbReference type="ChEBI" id="CHEBI:456216"/>
        <dbReference type="EC" id="2.7.11.32"/>
    </reaction>
</comment>
<evidence type="ECO:0000313" key="6">
    <source>
        <dbReference type="EMBL" id="QLL77991.1"/>
    </source>
</evidence>
<dbReference type="AlphaFoldDB" id="A0A7H9EKA1"/>
<dbReference type="Pfam" id="PF03618">
    <property type="entry name" value="Kinase-PPPase"/>
    <property type="match status" value="1"/>
</dbReference>
<keyword evidence="4 5" id="KW-0418">Kinase</keyword>
<dbReference type="HAMAP" id="MF_00921">
    <property type="entry name" value="PDRP"/>
    <property type="match status" value="1"/>
</dbReference>
<keyword evidence="1 5" id="KW-0723">Serine/threonine-protein kinase</keyword>
<keyword evidence="3 5" id="KW-0547">Nucleotide-binding</keyword>
<evidence type="ECO:0000313" key="7">
    <source>
        <dbReference type="Proteomes" id="UP000510886"/>
    </source>
</evidence>
<dbReference type="InterPro" id="IPR005177">
    <property type="entry name" value="Kinase-pyrophosphorylase"/>
</dbReference>
<dbReference type="PANTHER" id="PTHR31756:SF3">
    <property type="entry name" value="PYRUVATE, PHOSPHATE DIKINASE REGULATORY PROTEIN 1, CHLOROPLASTIC"/>
    <property type="match status" value="1"/>
</dbReference>
<dbReference type="Proteomes" id="UP000510886">
    <property type="component" value="Chromosome"/>
</dbReference>
<dbReference type="GO" id="GO:0004674">
    <property type="term" value="F:protein serine/threonine kinase activity"/>
    <property type="evidence" value="ECO:0007669"/>
    <property type="project" value="UniProtKB-UniRule"/>
</dbReference>
<dbReference type="GO" id="GO:0016776">
    <property type="term" value="F:phosphotransferase activity, phosphate group as acceptor"/>
    <property type="evidence" value="ECO:0007669"/>
    <property type="project" value="UniProtKB-UniRule"/>
</dbReference>
<dbReference type="EC" id="2.7.4.27" evidence="5"/>
<feature type="binding site" evidence="5">
    <location>
        <begin position="146"/>
        <end position="153"/>
    </location>
    <ligand>
        <name>ADP</name>
        <dbReference type="ChEBI" id="CHEBI:456216"/>
    </ligand>
</feature>
<comment type="catalytic activity">
    <reaction evidence="5">
        <text>N(tele)-phospho-L-histidyl/O-phospho-L-threonyl-[pyruvate, phosphate dikinase] + phosphate + H(+) = N(tele)-phospho-L-histidyl/L-threonyl-[pyruvate, phosphate dikinase] + diphosphate</text>
        <dbReference type="Rhea" id="RHEA:43696"/>
        <dbReference type="Rhea" id="RHEA-COMP:10650"/>
        <dbReference type="Rhea" id="RHEA-COMP:10651"/>
        <dbReference type="ChEBI" id="CHEBI:15378"/>
        <dbReference type="ChEBI" id="CHEBI:30013"/>
        <dbReference type="ChEBI" id="CHEBI:33019"/>
        <dbReference type="ChEBI" id="CHEBI:43474"/>
        <dbReference type="ChEBI" id="CHEBI:61977"/>
        <dbReference type="ChEBI" id="CHEBI:83586"/>
        <dbReference type="EC" id="2.7.4.27"/>
    </reaction>
</comment>
<dbReference type="EC" id="2.7.11.32" evidence="5"/>
<reference evidence="6 7" key="1">
    <citation type="submission" date="2020-01" db="EMBL/GenBank/DDBJ databases">
        <title>Complete and circular genome sequences of six lactobacillus isolates from horses.</title>
        <authorList>
            <person name="Hassan H.M."/>
        </authorList>
    </citation>
    <scope>NUCLEOTIDE SEQUENCE [LARGE SCALE GENOMIC DNA]</scope>
    <source>
        <strain evidence="6 7">1A</strain>
    </source>
</reference>
<dbReference type="KEGG" id="lsw:GTO87_04835"/>
<comment type="similarity">
    <text evidence="5">Belongs to the pyruvate, phosphate/water dikinase regulatory protein family. PDRP subfamily.</text>
</comment>
<organism evidence="6 7">
    <name type="scientific">Ligilactobacillus saerimneri</name>
    <dbReference type="NCBI Taxonomy" id="228229"/>
    <lineage>
        <taxon>Bacteria</taxon>
        <taxon>Bacillati</taxon>
        <taxon>Bacillota</taxon>
        <taxon>Bacilli</taxon>
        <taxon>Lactobacillales</taxon>
        <taxon>Lactobacillaceae</taxon>
        <taxon>Ligilactobacillus</taxon>
    </lineage>
</organism>
<dbReference type="NCBIfam" id="NF003742">
    <property type="entry name" value="PRK05339.1"/>
    <property type="match status" value="1"/>
</dbReference>
<keyword evidence="2 5" id="KW-0808">Transferase</keyword>
<evidence type="ECO:0000256" key="3">
    <source>
        <dbReference type="ARBA" id="ARBA00022741"/>
    </source>
</evidence>
<proteinExistence type="inferred from homology"/>
<evidence type="ECO:0000256" key="2">
    <source>
        <dbReference type="ARBA" id="ARBA00022679"/>
    </source>
</evidence>